<dbReference type="EMBL" id="JAOSHN010000006">
    <property type="protein sequence ID" value="MCU7379744.1"/>
    <property type="molecule type" value="Genomic_DNA"/>
</dbReference>
<dbReference type="SUPFAM" id="SSF46955">
    <property type="entry name" value="Putative DNA-binding domain"/>
    <property type="match status" value="1"/>
</dbReference>
<dbReference type="NCBIfam" id="TIGR01764">
    <property type="entry name" value="excise"/>
    <property type="match status" value="1"/>
</dbReference>
<keyword evidence="3" id="KW-1185">Reference proteome</keyword>
<evidence type="ECO:0000313" key="2">
    <source>
        <dbReference type="EMBL" id="MCU7379744.1"/>
    </source>
</evidence>
<feature type="domain" description="Helix-turn-helix" evidence="1">
    <location>
        <begin position="6"/>
        <end position="53"/>
    </location>
</feature>
<dbReference type="InterPro" id="IPR009061">
    <property type="entry name" value="DNA-bd_dom_put_sf"/>
</dbReference>
<evidence type="ECO:0000259" key="1">
    <source>
        <dbReference type="Pfam" id="PF12728"/>
    </source>
</evidence>
<protein>
    <submittedName>
        <fullName evidence="2">Helix-turn-helix domain-containing protein</fullName>
    </submittedName>
</protein>
<dbReference type="AlphaFoldDB" id="A0A9J6QR16"/>
<dbReference type="Proteomes" id="UP001065549">
    <property type="component" value="Unassembled WGS sequence"/>
</dbReference>
<dbReference type="GO" id="GO:0003677">
    <property type="term" value="F:DNA binding"/>
    <property type="evidence" value="ECO:0007669"/>
    <property type="project" value="InterPro"/>
</dbReference>
<dbReference type="InterPro" id="IPR010093">
    <property type="entry name" value="SinI_DNA-bd"/>
</dbReference>
<organism evidence="2 3">
    <name type="scientific">Hominibacterium faecale</name>
    <dbReference type="NCBI Taxonomy" id="2839743"/>
    <lineage>
        <taxon>Bacteria</taxon>
        <taxon>Bacillati</taxon>
        <taxon>Bacillota</taxon>
        <taxon>Clostridia</taxon>
        <taxon>Peptostreptococcales</taxon>
        <taxon>Anaerovoracaceae</taxon>
        <taxon>Hominibacterium</taxon>
    </lineage>
</organism>
<proteinExistence type="predicted"/>
<name>A0A9J6QR16_9FIRM</name>
<dbReference type="RefSeq" id="WP_269478645.1">
    <property type="nucleotide sequence ID" value="NZ_JAOSHN010000006.1"/>
</dbReference>
<dbReference type="InterPro" id="IPR041657">
    <property type="entry name" value="HTH_17"/>
</dbReference>
<evidence type="ECO:0000313" key="3">
    <source>
        <dbReference type="Proteomes" id="UP001065549"/>
    </source>
</evidence>
<dbReference type="Pfam" id="PF12728">
    <property type="entry name" value="HTH_17"/>
    <property type="match status" value="1"/>
</dbReference>
<comment type="caution">
    <text evidence="2">The sequence shown here is derived from an EMBL/GenBank/DDBJ whole genome shotgun (WGS) entry which is preliminary data.</text>
</comment>
<gene>
    <name evidence="2" type="ORF">OBO34_15465</name>
</gene>
<reference evidence="2" key="1">
    <citation type="submission" date="2022-09" db="EMBL/GenBank/DDBJ databases">
        <title>Culturomic study of gut microbiota in children with autism spectrum disorder.</title>
        <authorList>
            <person name="Efimov B.A."/>
            <person name="Chaplin A.V."/>
            <person name="Sokolova S.R."/>
            <person name="Pikina A.P."/>
            <person name="Korzhanova M."/>
            <person name="Belova V."/>
            <person name="Korostin D."/>
        </authorList>
    </citation>
    <scope>NUCLEOTIDE SEQUENCE</scope>
    <source>
        <strain evidence="2">ASD5510</strain>
    </source>
</reference>
<accession>A0A9J6QR16</accession>
<sequence length="73" mass="8509">MTKQILTIDELAERWQVSRSNLYPLCRQGKVPGFKVGQQWRFKLSVIEAYERGQAEMPDGFETIEGGDEECQW</sequence>